<dbReference type="AlphaFoldDB" id="A0A444RWR0"/>
<feature type="compositionally biased region" description="Basic and acidic residues" evidence="1">
    <location>
        <begin position="19"/>
        <end position="31"/>
    </location>
</feature>
<protein>
    <submittedName>
        <fullName evidence="2">Uncharacterized protein</fullName>
    </submittedName>
</protein>
<feature type="region of interest" description="Disordered" evidence="1">
    <location>
        <begin position="1"/>
        <end position="31"/>
    </location>
</feature>
<evidence type="ECO:0000313" key="2">
    <source>
        <dbReference type="EMBL" id="RXG45602.1"/>
    </source>
</evidence>
<evidence type="ECO:0000256" key="1">
    <source>
        <dbReference type="SAM" id="MobiDB-lite"/>
    </source>
</evidence>
<proteinExistence type="predicted"/>
<comment type="caution">
    <text evidence="2">The sequence shown here is derived from an EMBL/GenBank/DDBJ whole genome shotgun (WGS) entry which is preliminary data.</text>
</comment>
<organism evidence="2 3">
    <name type="scientific">Verticillium dahliae</name>
    <name type="common">Verticillium wilt</name>
    <dbReference type="NCBI Taxonomy" id="27337"/>
    <lineage>
        <taxon>Eukaryota</taxon>
        <taxon>Fungi</taxon>
        <taxon>Dikarya</taxon>
        <taxon>Ascomycota</taxon>
        <taxon>Pezizomycotina</taxon>
        <taxon>Sordariomycetes</taxon>
        <taxon>Hypocreomycetidae</taxon>
        <taxon>Glomerellales</taxon>
        <taxon>Plectosphaerellaceae</taxon>
        <taxon>Verticillium</taxon>
    </lineage>
</organism>
<reference evidence="2 3" key="1">
    <citation type="submission" date="2018-12" db="EMBL/GenBank/DDBJ databases">
        <title>Genome of Verticillium dahliae isolate Getta Getta.</title>
        <authorList>
            <person name="Gardiner D.M."/>
        </authorList>
    </citation>
    <scope>NUCLEOTIDE SEQUENCE [LARGE SCALE GENOMIC DNA]</scope>
    <source>
        <strain evidence="2 3">Getta Getta</strain>
    </source>
</reference>
<accession>A0A444RWR0</accession>
<dbReference type="EMBL" id="RSDZ01000059">
    <property type="protein sequence ID" value="RXG45602.1"/>
    <property type="molecule type" value="Genomic_DNA"/>
</dbReference>
<gene>
    <name evidence="2" type="ORF">VDGE_30192</name>
</gene>
<evidence type="ECO:0000313" key="3">
    <source>
        <dbReference type="Proteomes" id="UP000288725"/>
    </source>
</evidence>
<name>A0A444RWR0_VERDA</name>
<sequence length="66" mass="7214">MESEFEEGLQSPPSPVNENDSRHPGMGDDRLDGVWLDQVAATGEQFRIVNVVLVNSRDSNKLSVSG</sequence>
<dbReference type="Proteomes" id="UP000288725">
    <property type="component" value="Chromosome 6"/>
</dbReference>